<dbReference type="InterPro" id="IPR023395">
    <property type="entry name" value="MCP_dom_sf"/>
</dbReference>
<proteinExistence type="inferred from homology"/>
<evidence type="ECO:0000256" key="9">
    <source>
        <dbReference type="PROSITE-ProRule" id="PRU00282"/>
    </source>
</evidence>
<keyword evidence="5" id="KW-0677">Repeat</keyword>
<evidence type="ECO:0000256" key="6">
    <source>
        <dbReference type="ARBA" id="ARBA00022989"/>
    </source>
</evidence>
<keyword evidence="3 10" id="KW-0813">Transport</keyword>
<dbReference type="Gene3D" id="1.50.40.10">
    <property type="entry name" value="Mitochondrial carrier domain"/>
    <property type="match status" value="2"/>
</dbReference>
<comment type="similarity">
    <text evidence="2 10">Belongs to the mitochondrial carrier (TC 2.A.29) family.</text>
</comment>
<dbReference type="OrthoDB" id="276989at2759"/>
<feature type="repeat" description="Solcar" evidence="9">
    <location>
        <begin position="28"/>
        <end position="115"/>
    </location>
</feature>
<evidence type="ECO:0000256" key="8">
    <source>
        <dbReference type="ARBA" id="ARBA00023136"/>
    </source>
</evidence>
<gene>
    <name evidence="12" type="ORF">Gasu_14130</name>
</gene>
<dbReference type="SUPFAM" id="SSF103506">
    <property type="entry name" value="Mitochondrial carrier"/>
    <property type="match status" value="1"/>
</dbReference>
<dbReference type="RefSeq" id="XP_005707975.1">
    <property type="nucleotide sequence ID" value="XM_005707918.1"/>
</dbReference>
<dbReference type="PANTHER" id="PTHR45758">
    <property type="entry name" value="MITOFERRIN-1-RELATED"/>
    <property type="match status" value="1"/>
</dbReference>
<dbReference type="Proteomes" id="UP000030680">
    <property type="component" value="Unassembled WGS sequence"/>
</dbReference>
<dbReference type="GeneID" id="17090097"/>
<reference evidence="13" key="1">
    <citation type="journal article" date="2013" name="Science">
        <title>Gene transfer from bacteria and archaea facilitated evolution of an extremophilic eukaryote.</title>
        <authorList>
            <person name="Schonknecht G."/>
            <person name="Chen W.H."/>
            <person name="Ternes C.M."/>
            <person name="Barbier G.G."/>
            <person name="Shrestha R.P."/>
            <person name="Stanke M."/>
            <person name="Brautigam A."/>
            <person name="Baker B.J."/>
            <person name="Banfield J.F."/>
            <person name="Garavito R.M."/>
            <person name="Carr K."/>
            <person name="Wilkerson C."/>
            <person name="Rensing S.A."/>
            <person name="Gagneul D."/>
            <person name="Dickenson N.E."/>
            <person name="Oesterhelt C."/>
            <person name="Lercher M.J."/>
            <person name="Weber A.P."/>
        </authorList>
    </citation>
    <scope>NUCLEOTIDE SEQUENCE [LARGE SCALE GENOMIC DNA]</scope>
    <source>
        <strain evidence="13">074W</strain>
    </source>
</reference>
<dbReference type="AlphaFoldDB" id="M2X4S5"/>
<evidence type="ECO:0000313" key="12">
    <source>
        <dbReference type="EMBL" id="EME31455.1"/>
    </source>
</evidence>
<evidence type="ECO:0000313" key="13">
    <source>
        <dbReference type="Proteomes" id="UP000030680"/>
    </source>
</evidence>
<keyword evidence="6" id="KW-1133">Transmembrane helix</keyword>
<evidence type="ECO:0000256" key="11">
    <source>
        <dbReference type="SAM" id="MobiDB-lite"/>
    </source>
</evidence>
<dbReference type="Gramene" id="EME31455">
    <property type="protein sequence ID" value="EME31455"/>
    <property type="gene ID" value="Gasu_14130"/>
</dbReference>
<comment type="subcellular location">
    <subcellularLocation>
        <location evidence="1">Mitochondrion membrane</location>
        <topology evidence="1">Multi-pass membrane protein</topology>
    </subcellularLocation>
</comment>
<name>M2X4S5_GALSU</name>
<sequence length="343" mass="38117">MTAYENDQNVSKRRRETSALEPEDDEDLTAWEHMTAGAAAGMAEHSVMYPVDTIKTRMQSYMSALDMKQSIFRAVHSIILHEGVSRLWRGVSAVLISAGPAHAVYFATYEAAKEAFGGNKNSQHHPLATSAAGGLATIVADGMMAPFDVVKQRMQLKSSCYSNIFHCISTVYRQHGTSAFFVGYKTTLIMNVPFTAIHFTVYESCKKVIHKWRNIASDELSVTSQLLAGAMAGACASAVTNPFDVVRTRLQTQGERGARRYKNMTSAMKSIYYEEGIRGFLHGIRPRILFHMVSRNCISFKSFQVNLIKPAAAICFTVYATCKHVLYSGKTSKQLQTEEDHIL</sequence>
<evidence type="ECO:0000256" key="7">
    <source>
        <dbReference type="ARBA" id="ARBA00023128"/>
    </source>
</evidence>
<feature type="region of interest" description="Disordered" evidence="11">
    <location>
        <begin position="1"/>
        <end position="27"/>
    </location>
</feature>
<dbReference type="STRING" id="130081.M2X4S5"/>
<dbReference type="GO" id="GO:0015093">
    <property type="term" value="F:ferrous iron transmembrane transporter activity"/>
    <property type="evidence" value="ECO:0007669"/>
    <property type="project" value="TreeGrafter"/>
</dbReference>
<evidence type="ECO:0000256" key="3">
    <source>
        <dbReference type="ARBA" id="ARBA00022448"/>
    </source>
</evidence>
<dbReference type="PANTHER" id="PTHR45758:SF4">
    <property type="entry name" value="MITOFERRIN-1"/>
    <property type="match status" value="1"/>
</dbReference>
<evidence type="ECO:0000256" key="4">
    <source>
        <dbReference type="ARBA" id="ARBA00022692"/>
    </source>
</evidence>
<accession>M2X4S5</accession>
<feature type="repeat" description="Solcar" evidence="9">
    <location>
        <begin position="124"/>
        <end position="208"/>
    </location>
</feature>
<dbReference type="Pfam" id="PF00153">
    <property type="entry name" value="Mito_carr"/>
    <property type="match status" value="3"/>
</dbReference>
<dbReference type="OMA" id="WRPMRGM"/>
<dbReference type="eggNOG" id="KOG0760">
    <property type="taxonomic scope" value="Eukaryota"/>
</dbReference>
<keyword evidence="7" id="KW-0496">Mitochondrion</keyword>
<keyword evidence="8 9" id="KW-0472">Membrane</keyword>
<keyword evidence="13" id="KW-1185">Reference proteome</keyword>
<evidence type="ECO:0000256" key="5">
    <source>
        <dbReference type="ARBA" id="ARBA00022737"/>
    </source>
</evidence>
<evidence type="ECO:0000256" key="10">
    <source>
        <dbReference type="RuleBase" id="RU000488"/>
    </source>
</evidence>
<dbReference type="GO" id="GO:0048250">
    <property type="term" value="P:iron import into the mitochondrion"/>
    <property type="evidence" value="ECO:0007669"/>
    <property type="project" value="TreeGrafter"/>
</dbReference>
<dbReference type="InterPro" id="IPR018108">
    <property type="entry name" value="MCP_transmembrane"/>
</dbReference>
<dbReference type="GO" id="GO:0031966">
    <property type="term" value="C:mitochondrial membrane"/>
    <property type="evidence" value="ECO:0007669"/>
    <property type="project" value="UniProtKB-SubCell"/>
</dbReference>
<feature type="repeat" description="Solcar" evidence="9">
    <location>
        <begin position="220"/>
        <end position="309"/>
    </location>
</feature>
<dbReference type="KEGG" id="gsl:Gasu_14130"/>
<dbReference type="PROSITE" id="PS50920">
    <property type="entry name" value="SOLCAR"/>
    <property type="match status" value="3"/>
</dbReference>
<protein>
    <submittedName>
        <fullName evidence="12">Mitochondrial carrier (BOU / S-adenosylmethionine carrier)</fullName>
    </submittedName>
</protein>
<dbReference type="InterPro" id="IPR002067">
    <property type="entry name" value="MCP"/>
</dbReference>
<dbReference type="EMBL" id="KB454492">
    <property type="protein sequence ID" value="EME31455.1"/>
    <property type="molecule type" value="Genomic_DNA"/>
</dbReference>
<evidence type="ECO:0000256" key="2">
    <source>
        <dbReference type="ARBA" id="ARBA00006375"/>
    </source>
</evidence>
<organism evidence="12 13">
    <name type="scientific">Galdieria sulphuraria</name>
    <name type="common">Red alga</name>
    <dbReference type="NCBI Taxonomy" id="130081"/>
    <lineage>
        <taxon>Eukaryota</taxon>
        <taxon>Rhodophyta</taxon>
        <taxon>Bangiophyceae</taxon>
        <taxon>Galdieriales</taxon>
        <taxon>Galdieriaceae</taxon>
        <taxon>Galdieria</taxon>
    </lineage>
</organism>
<keyword evidence="4 9" id="KW-0812">Transmembrane</keyword>
<dbReference type="PRINTS" id="PR00926">
    <property type="entry name" value="MITOCARRIER"/>
</dbReference>
<evidence type="ECO:0000256" key="1">
    <source>
        <dbReference type="ARBA" id="ARBA00004225"/>
    </source>
</evidence>